<dbReference type="GO" id="GO:0000287">
    <property type="term" value="F:magnesium ion binding"/>
    <property type="evidence" value="ECO:0007669"/>
    <property type="project" value="InterPro"/>
</dbReference>
<dbReference type="InterPro" id="IPR005843">
    <property type="entry name" value="A-D-PHexomutase_C"/>
</dbReference>
<gene>
    <name evidence="19" type="ORF">IAA54_05915</name>
</gene>
<evidence type="ECO:0000259" key="16">
    <source>
        <dbReference type="Pfam" id="PF02878"/>
    </source>
</evidence>
<sequence>MAEFERWLSQQLDDPDLTEELQSIQGKPEEINDRFYRNLEFGTAGLRGVIGAGTNRMNVYTVRKATQGLANYLNKYVGSGTSVAIAYDSRIKSTKFAQESAAVLAANGVTAHLYPELMPTPALSFAVRYLHCDAGICVTASHNPAKYNGYKVYGSDGCQITSEMANRVSEEINALDIFADIRTMDFEQGVKDGKIVYIPDTAVDAFLDAVQAESVMDDMSGDLKVVYTPLNGTGRRCVLAILDRIGVKDVTVVPEQEFPDGNFPTCPFPNPEIREALQKGIELCQKVKPDLLLATDPDCDRCGIAVEQDGEYVLLSGNEVGVLLLDFIARKRIENGTMPKNPVAVSTIVSTDMTKSVAKEYGIELRSVLTGFKYIGDQIAMLEAAGERDRYILGFEESYGYLSGGYVRDKDAVNASMLICEMALDYKRRGMTLVDAINALYEKHGYYINSVLNFGFEGEDGMKKMASIMDHLRQNPPTVIANLTVVGHSDYQESKCVEGGAVTEIDLPKSNVLEYRLENGAKIIVRPSGTEPKIKVYLSAKGATKAKSQEVIDAMKAAAPVLLGQG</sequence>
<dbReference type="InterPro" id="IPR005841">
    <property type="entry name" value="Alpha-D-phosphohexomutase_SF"/>
</dbReference>
<evidence type="ECO:0000256" key="10">
    <source>
        <dbReference type="ARBA" id="ARBA00023235"/>
    </source>
</evidence>
<comment type="pathway">
    <text evidence="4">Lipid metabolism.</text>
</comment>
<dbReference type="SUPFAM" id="SSF53738">
    <property type="entry name" value="Phosphoglucomutase, first 3 domains"/>
    <property type="match status" value="3"/>
</dbReference>
<dbReference type="PANTHER" id="PTHR45745:SF1">
    <property type="entry name" value="PHOSPHOGLUCOMUTASE 2B-RELATED"/>
    <property type="match status" value="1"/>
</dbReference>
<feature type="domain" description="Alpha-D-phosphohexomutase alpha/beta/alpha" evidence="16">
    <location>
        <begin position="40"/>
        <end position="174"/>
    </location>
</feature>
<keyword evidence="9 14" id="KW-0460">Magnesium</keyword>
<dbReference type="CDD" id="cd05799">
    <property type="entry name" value="PGM2"/>
    <property type="match status" value="1"/>
</dbReference>
<evidence type="ECO:0000313" key="19">
    <source>
        <dbReference type="EMBL" id="HIR57186.1"/>
    </source>
</evidence>
<evidence type="ECO:0000256" key="7">
    <source>
        <dbReference type="ARBA" id="ARBA00022553"/>
    </source>
</evidence>
<proteinExistence type="inferred from homology"/>
<dbReference type="GO" id="GO:0008973">
    <property type="term" value="F:phosphopentomutase activity"/>
    <property type="evidence" value="ECO:0007669"/>
    <property type="project" value="TreeGrafter"/>
</dbReference>
<dbReference type="InterPro" id="IPR016055">
    <property type="entry name" value="A-D-PHexomutase_a/b/a-I/II/III"/>
</dbReference>
<dbReference type="InterPro" id="IPR016066">
    <property type="entry name" value="A-D-PHexomutase_CS"/>
</dbReference>
<evidence type="ECO:0000256" key="2">
    <source>
        <dbReference type="ARBA" id="ARBA00001946"/>
    </source>
</evidence>
<dbReference type="InterPro" id="IPR005844">
    <property type="entry name" value="A-D-PHexomutase_a/b/a-I"/>
</dbReference>
<dbReference type="GO" id="GO:0006166">
    <property type="term" value="P:purine ribonucleoside salvage"/>
    <property type="evidence" value="ECO:0007669"/>
    <property type="project" value="TreeGrafter"/>
</dbReference>
<feature type="domain" description="Alpha-D-phosphohexomutase alpha/beta/alpha" evidence="17">
    <location>
        <begin position="206"/>
        <end position="308"/>
    </location>
</feature>
<reference evidence="19" key="2">
    <citation type="journal article" date="2021" name="PeerJ">
        <title>Extensive microbial diversity within the chicken gut microbiome revealed by metagenomics and culture.</title>
        <authorList>
            <person name="Gilroy R."/>
            <person name="Ravi A."/>
            <person name="Getino M."/>
            <person name="Pursley I."/>
            <person name="Horton D.L."/>
            <person name="Alikhan N.F."/>
            <person name="Baker D."/>
            <person name="Gharbi K."/>
            <person name="Hall N."/>
            <person name="Watson M."/>
            <person name="Adriaenssens E.M."/>
            <person name="Foster-Nyarko E."/>
            <person name="Jarju S."/>
            <person name="Secka A."/>
            <person name="Antonio M."/>
            <person name="Oren A."/>
            <person name="Chaudhuri R.R."/>
            <person name="La Ragione R."/>
            <person name="Hildebrand F."/>
            <person name="Pallen M.J."/>
        </authorList>
    </citation>
    <scope>NUCLEOTIDE SEQUENCE</scope>
    <source>
        <strain evidence="19">ChiSjej1B19-7085</strain>
    </source>
</reference>
<evidence type="ECO:0000256" key="8">
    <source>
        <dbReference type="ARBA" id="ARBA00022723"/>
    </source>
</evidence>
<dbReference type="Proteomes" id="UP000886785">
    <property type="component" value="Unassembled WGS sequence"/>
</dbReference>
<comment type="cofactor">
    <cofactor evidence="2">
        <name>Mg(2+)</name>
        <dbReference type="ChEBI" id="CHEBI:18420"/>
    </cofactor>
</comment>
<evidence type="ECO:0000256" key="13">
    <source>
        <dbReference type="ARBA" id="ARBA00041467"/>
    </source>
</evidence>
<evidence type="ECO:0000256" key="12">
    <source>
        <dbReference type="ARBA" id="ARBA00041398"/>
    </source>
</evidence>
<comment type="caution">
    <text evidence="19">The sequence shown here is derived from an EMBL/GenBank/DDBJ whole genome shotgun (WGS) entry which is preliminary data.</text>
</comment>
<evidence type="ECO:0000259" key="18">
    <source>
        <dbReference type="Pfam" id="PF02880"/>
    </source>
</evidence>
<reference evidence="19" key="1">
    <citation type="submission" date="2020-10" db="EMBL/GenBank/DDBJ databases">
        <authorList>
            <person name="Gilroy R."/>
        </authorList>
    </citation>
    <scope>NUCLEOTIDE SEQUENCE</scope>
    <source>
        <strain evidence="19">ChiSjej1B19-7085</strain>
    </source>
</reference>
<dbReference type="GO" id="GO:0005975">
    <property type="term" value="P:carbohydrate metabolic process"/>
    <property type="evidence" value="ECO:0007669"/>
    <property type="project" value="InterPro"/>
</dbReference>
<dbReference type="Gene3D" id="3.30.310.50">
    <property type="entry name" value="Alpha-D-phosphohexomutase, C-terminal domain"/>
    <property type="match status" value="1"/>
</dbReference>
<protein>
    <recommendedName>
        <fullName evidence="11">Phosphoglucomutase</fullName>
        <ecNumber evidence="6">5.4.2.2</ecNumber>
    </recommendedName>
    <alternativeName>
        <fullName evidence="13">Alpha-phosphoglucomutase</fullName>
    </alternativeName>
    <alternativeName>
        <fullName evidence="12">Glucose phosphomutase</fullName>
    </alternativeName>
</protein>
<dbReference type="Gene3D" id="3.40.120.10">
    <property type="entry name" value="Alpha-D-Glucose-1,6-Bisphosphate, subunit A, domain 3"/>
    <property type="match status" value="3"/>
</dbReference>
<dbReference type="AlphaFoldDB" id="A0A9D1J126"/>
<comment type="similarity">
    <text evidence="5 14">Belongs to the phosphohexose mutase family.</text>
</comment>
<evidence type="ECO:0000259" key="17">
    <source>
        <dbReference type="Pfam" id="PF02879"/>
    </source>
</evidence>
<dbReference type="PROSITE" id="PS00710">
    <property type="entry name" value="PGM_PMM"/>
    <property type="match status" value="1"/>
</dbReference>
<evidence type="ECO:0000256" key="3">
    <source>
        <dbReference type="ARBA" id="ARBA00005164"/>
    </source>
</evidence>
<evidence type="ECO:0000256" key="14">
    <source>
        <dbReference type="RuleBase" id="RU004326"/>
    </source>
</evidence>
<dbReference type="Pfam" id="PF02878">
    <property type="entry name" value="PGM_PMM_I"/>
    <property type="match status" value="1"/>
</dbReference>
<dbReference type="Pfam" id="PF00408">
    <property type="entry name" value="PGM_PMM_IV"/>
    <property type="match status" value="1"/>
</dbReference>
<dbReference type="PANTHER" id="PTHR45745">
    <property type="entry name" value="PHOSPHOMANNOMUTASE 45A"/>
    <property type="match status" value="1"/>
</dbReference>
<evidence type="ECO:0000256" key="6">
    <source>
        <dbReference type="ARBA" id="ARBA00012728"/>
    </source>
</evidence>
<dbReference type="Pfam" id="PF02879">
    <property type="entry name" value="PGM_PMM_II"/>
    <property type="match status" value="1"/>
</dbReference>
<keyword evidence="10" id="KW-0413">Isomerase</keyword>
<evidence type="ECO:0000256" key="4">
    <source>
        <dbReference type="ARBA" id="ARBA00005189"/>
    </source>
</evidence>
<dbReference type="SUPFAM" id="SSF55957">
    <property type="entry name" value="Phosphoglucomutase, C-terminal domain"/>
    <property type="match status" value="1"/>
</dbReference>
<evidence type="ECO:0000256" key="9">
    <source>
        <dbReference type="ARBA" id="ARBA00022842"/>
    </source>
</evidence>
<dbReference type="EMBL" id="DVHF01000069">
    <property type="protein sequence ID" value="HIR57186.1"/>
    <property type="molecule type" value="Genomic_DNA"/>
</dbReference>
<dbReference type="InterPro" id="IPR005845">
    <property type="entry name" value="A-D-PHexomutase_a/b/a-II"/>
</dbReference>
<dbReference type="InterPro" id="IPR005846">
    <property type="entry name" value="A-D-PHexomutase_a/b/a-III"/>
</dbReference>
<feature type="domain" description="Alpha-D-phosphohexomutase C-terminal" evidence="15">
    <location>
        <begin position="510"/>
        <end position="547"/>
    </location>
</feature>
<keyword evidence="7" id="KW-0597">Phosphoprotein</keyword>
<name>A0A9D1J126_9FIRM</name>
<feature type="domain" description="Alpha-D-phosphohexomutase alpha/beta/alpha" evidence="18">
    <location>
        <begin position="317"/>
        <end position="443"/>
    </location>
</feature>
<accession>A0A9D1J126</accession>
<dbReference type="PRINTS" id="PR00509">
    <property type="entry name" value="PGMPMM"/>
</dbReference>
<dbReference type="InterPro" id="IPR036900">
    <property type="entry name" value="A-D-PHexomutase_C_sf"/>
</dbReference>
<evidence type="ECO:0000313" key="20">
    <source>
        <dbReference type="Proteomes" id="UP000886785"/>
    </source>
</evidence>
<dbReference type="Pfam" id="PF02880">
    <property type="entry name" value="PGM_PMM_III"/>
    <property type="match status" value="1"/>
</dbReference>
<dbReference type="GO" id="GO:0004614">
    <property type="term" value="F:phosphoglucomutase activity"/>
    <property type="evidence" value="ECO:0007669"/>
    <property type="project" value="UniProtKB-EC"/>
</dbReference>
<dbReference type="EC" id="5.4.2.2" evidence="6"/>
<evidence type="ECO:0000259" key="15">
    <source>
        <dbReference type="Pfam" id="PF00408"/>
    </source>
</evidence>
<evidence type="ECO:0000256" key="11">
    <source>
        <dbReference type="ARBA" id="ARBA00039995"/>
    </source>
</evidence>
<organism evidence="19 20">
    <name type="scientific">Candidatus Gallacutalibacter pullicola</name>
    <dbReference type="NCBI Taxonomy" id="2840830"/>
    <lineage>
        <taxon>Bacteria</taxon>
        <taxon>Bacillati</taxon>
        <taxon>Bacillota</taxon>
        <taxon>Clostridia</taxon>
        <taxon>Eubacteriales</taxon>
        <taxon>Candidatus Gallacutalibacter</taxon>
    </lineage>
</organism>
<comment type="pathway">
    <text evidence="3">Glycolipid metabolism; diglucosyl-diacylglycerol biosynthesis.</text>
</comment>
<comment type="catalytic activity">
    <reaction evidence="1">
        <text>alpha-D-glucose 1-phosphate = alpha-D-glucose 6-phosphate</text>
        <dbReference type="Rhea" id="RHEA:23536"/>
        <dbReference type="ChEBI" id="CHEBI:58225"/>
        <dbReference type="ChEBI" id="CHEBI:58601"/>
        <dbReference type="EC" id="5.4.2.2"/>
    </reaction>
</comment>
<keyword evidence="8 14" id="KW-0479">Metal-binding</keyword>
<evidence type="ECO:0000256" key="5">
    <source>
        <dbReference type="ARBA" id="ARBA00010231"/>
    </source>
</evidence>
<evidence type="ECO:0000256" key="1">
    <source>
        <dbReference type="ARBA" id="ARBA00000443"/>
    </source>
</evidence>